<evidence type="ECO:0000313" key="5">
    <source>
        <dbReference type="Proteomes" id="UP000070355"/>
    </source>
</evidence>
<dbReference type="SMART" id="SM00855">
    <property type="entry name" value="PGAM"/>
    <property type="match status" value="1"/>
</dbReference>
<gene>
    <name evidence="4" type="ORF">HMPREF3186_00194</name>
</gene>
<dbReference type="InterPro" id="IPR001345">
    <property type="entry name" value="PG/BPGM_mutase_AS"/>
</dbReference>
<evidence type="ECO:0000313" key="4">
    <source>
        <dbReference type="EMBL" id="KXB63163.1"/>
    </source>
</evidence>
<protein>
    <submittedName>
        <fullName evidence="4">Phosphoglycerate mutase family protein</fullName>
    </submittedName>
</protein>
<evidence type="ECO:0000256" key="1">
    <source>
        <dbReference type="ARBA" id="ARBA00022801"/>
    </source>
</evidence>
<dbReference type="CDD" id="cd07067">
    <property type="entry name" value="HP_PGM_like"/>
    <property type="match status" value="1"/>
</dbReference>
<dbReference type="InterPro" id="IPR029033">
    <property type="entry name" value="His_PPase_superfam"/>
</dbReference>
<organism evidence="4 5">
    <name type="scientific">Gemella haemolysans</name>
    <dbReference type="NCBI Taxonomy" id="1379"/>
    <lineage>
        <taxon>Bacteria</taxon>
        <taxon>Bacillati</taxon>
        <taxon>Bacillota</taxon>
        <taxon>Bacilli</taxon>
        <taxon>Bacillales</taxon>
        <taxon>Gemellaceae</taxon>
        <taxon>Gemella</taxon>
    </lineage>
</organism>
<dbReference type="GO" id="GO:0005829">
    <property type="term" value="C:cytosol"/>
    <property type="evidence" value="ECO:0007669"/>
    <property type="project" value="TreeGrafter"/>
</dbReference>
<keyword evidence="1" id="KW-0378">Hydrolase</keyword>
<dbReference type="AlphaFoldDB" id="A0A134A633"/>
<dbReference type="PANTHER" id="PTHR46517:SF1">
    <property type="entry name" value="FRUCTOSE-2,6-BISPHOSPHATASE TIGAR"/>
    <property type="match status" value="1"/>
</dbReference>
<dbReference type="EMBL" id="LSDC01000017">
    <property type="protein sequence ID" value="KXB63163.1"/>
    <property type="molecule type" value="Genomic_DNA"/>
</dbReference>
<dbReference type="PANTHER" id="PTHR46517">
    <property type="entry name" value="FRUCTOSE-2,6-BISPHOSPHATASE TIGAR"/>
    <property type="match status" value="1"/>
</dbReference>
<dbReference type="Proteomes" id="UP000070355">
    <property type="component" value="Unassembled WGS sequence"/>
</dbReference>
<feature type="binding site" evidence="3">
    <location>
        <begin position="7"/>
        <end position="14"/>
    </location>
    <ligand>
        <name>substrate</name>
    </ligand>
</feature>
<accession>A0A134A633</accession>
<dbReference type="GO" id="GO:0045820">
    <property type="term" value="P:negative regulation of glycolytic process"/>
    <property type="evidence" value="ECO:0007669"/>
    <property type="project" value="TreeGrafter"/>
</dbReference>
<dbReference type="PROSITE" id="PS00175">
    <property type="entry name" value="PG_MUTASE"/>
    <property type="match status" value="1"/>
</dbReference>
<dbReference type="PATRIC" id="fig|1379.3.peg.190"/>
<feature type="binding site" evidence="3">
    <location>
        <position position="57"/>
    </location>
    <ligand>
        <name>substrate</name>
    </ligand>
</feature>
<evidence type="ECO:0000256" key="3">
    <source>
        <dbReference type="PIRSR" id="PIRSR613078-2"/>
    </source>
</evidence>
<dbReference type="InterPro" id="IPR013078">
    <property type="entry name" value="His_Pase_superF_clade-1"/>
</dbReference>
<reference evidence="5" key="1">
    <citation type="submission" date="2016-01" db="EMBL/GenBank/DDBJ databases">
        <authorList>
            <person name="Mitreva M."/>
            <person name="Pepin K.H."/>
            <person name="Mihindukulasuriya K.A."/>
            <person name="Fulton R."/>
            <person name="Fronick C."/>
            <person name="O'Laughlin M."/>
            <person name="Miner T."/>
            <person name="Herter B."/>
            <person name="Rosa B.A."/>
            <person name="Cordes M."/>
            <person name="Tomlinson C."/>
            <person name="Wollam A."/>
            <person name="Palsikar V.B."/>
            <person name="Mardis E.R."/>
            <person name="Wilson R.K."/>
        </authorList>
    </citation>
    <scope>NUCLEOTIDE SEQUENCE [LARGE SCALE GENOMIC DNA]</scope>
    <source>
        <strain evidence="5">DNF01167</strain>
    </source>
</reference>
<evidence type="ECO:0000256" key="2">
    <source>
        <dbReference type="PIRSR" id="PIRSR613078-1"/>
    </source>
</evidence>
<dbReference type="Gene3D" id="3.40.50.1240">
    <property type="entry name" value="Phosphoglycerate mutase-like"/>
    <property type="match status" value="1"/>
</dbReference>
<dbReference type="OrthoDB" id="9782128at2"/>
<dbReference type="SUPFAM" id="SSF53254">
    <property type="entry name" value="Phosphoglycerate mutase-like"/>
    <property type="match status" value="1"/>
</dbReference>
<dbReference type="GO" id="GO:0004331">
    <property type="term" value="F:fructose-2,6-bisphosphate 2-phosphatase activity"/>
    <property type="evidence" value="ECO:0007669"/>
    <property type="project" value="TreeGrafter"/>
</dbReference>
<proteinExistence type="predicted"/>
<dbReference type="RefSeq" id="WP_060913497.1">
    <property type="nucleotide sequence ID" value="NZ_KQ959924.1"/>
</dbReference>
<dbReference type="GO" id="GO:0043456">
    <property type="term" value="P:regulation of pentose-phosphate shunt"/>
    <property type="evidence" value="ECO:0007669"/>
    <property type="project" value="TreeGrafter"/>
</dbReference>
<feature type="active site" description="Tele-phosphohistidine intermediate" evidence="2">
    <location>
        <position position="8"/>
    </location>
</feature>
<dbReference type="STRING" id="1379.HMPREF3186_00194"/>
<dbReference type="InterPro" id="IPR051695">
    <property type="entry name" value="Phosphoglycerate_Mutase"/>
</dbReference>
<sequence>MKILLVRHGETNYNKNKLIQGHSDIELNETGRNQATSAGEKLTDHNIDYAFSSPLKRAVETARLMLDNSNNSQNISKEITTDERLIEKFFGDFEGSTFEEYFTALENNQGLESVEKDEDVYERANSFFTEKYLNHKDDTILVVCHGALIRVFLRTLGLYPESNILINNTALNVVHYDGQEFILEKFNI</sequence>
<dbReference type="PIRSF" id="PIRSF000709">
    <property type="entry name" value="6PFK_2-Ptase"/>
    <property type="match status" value="1"/>
</dbReference>
<feature type="active site" description="Proton donor/acceptor" evidence="2">
    <location>
        <position position="87"/>
    </location>
</feature>
<comment type="caution">
    <text evidence="4">The sequence shown here is derived from an EMBL/GenBank/DDBJ whole genome shotgun (WGS) entry which is preliminary data.</text>
</comment>
<dbReference type="Pfam" id="PF00300">
    <property type="entry name" value="His_Phos_1"/>
    <property type="match status" value="1"/>
</dbReference>
<name>A0A134A633_9BACL</name>